<dbReference type="PANTHER" id="PTHR31025:SF19">
    <property type="entry name" value="SI:CH73-42K18.1-RELATED"/>
    <property type="match status" value="1"/>
</dbReference>
<feature type="region of interest" description="Disordered" evidence="1">
    <location>
        <begin position="206"/>
        <end position="226"/>
    </location>
</feature>
<evidence type="ECO:0000313" key="3">
    <source>
        <dbReference type="Proteomes" id="UP000472260"/>
    </source>
</evidence>
<dbReference type="PANTHER" id="PTHR31025">
    <property type="entry name" value="SI:CH211-196P9.1-RELATED"/>
    <property type="match status" value="1"/>
</dbReference>
<organism evidence="2 3">
    <name type="scientific">Sinocyclocheilus anshuiensis</name>
    <dbReference type="NCBI Taxonomy" id="1608454"/>
    <lineage>
        <taxon>Eukaryota</taxon>
        <taxon>Metazoa</taxon>
        <taxon>Chordata</taxon>
        <taxon>Craniata</taxon>
        <taxon>Vertebrata</taxon>
        <taxon>Euteleostomi</taxon>
        <taxon>Actinopterygii</taxon>
        <taxon>Neopterygii</taxon>
        <taxon>Teleostei</taxon>
        <taxon>Ostariophysi</taxon>
        <taxon>Cypriniformes</taxon>
        <taxon>Cyprinidae</taxon>
        <taxon>Cyprininae</taxon>
        <taxon>Sinocyclocheilus</taxon>
    </lineage>
</organism>
<reference evidence="2" key="1">
    <citation type="submission" date="2025-08" db="UniProtKB">
        <authorList>
            <consortium name="Ensembl"/>
        </authorList>
    </citation>
    <scope>IDENTIFICATION</scope>
</reference>
<proteinExistence type="predicted"/>
<evidence type="ECO:0008006" key="4">
    <source>
        <dbReference type="Google" id="ProtNLM"/>
    </source>
</evidence>
<name>A0A671SCC9_9TELE</name>
<accession>A0A671SCC9</accession>
<evidence type="ECO:0000313" key="2">
    <source>
        <dbReference type="Ensembl" id="ENSSANP00000093879.1"/>
    </source>
</evidence>
<dbReference type="AlphaFoldDB" id="A0A671SCC9"/>
<keyword evidence="3" id="KW-1185">Reference proteome</keyword>
<reference evidence="2" key="2">
    <citation type="submission" date="2025-09" db="UniProtKB">
        <authorList>
            <consortium name="Ensembl"/>
        </authorList>
    </citation>
    <scope>IDENTIFICATION</scope>
</reference>
<sequence>MTAEPQKFLLRVYIASDVAMKVTLTERTKSVEELINMLREKVKPRLDFEFTLQYEDPDFDRELCCLVDVQDLPEKGTLKVVRSESDTYTNTSSNTDILPHVPVSQRQTTWPDIFPVPTFSYEVEHILEEGNHNILENMAEVMHKFKPYPSDRDIGMAAEALVTTHPCLKEPGSVSGWYRWKTGLKIKMVNFRTKLARSGCVEVSVNTGKRSKNNPEKEHPHSNIKRTRRAEVNYLPDFPRGENQDSLEEMRVQIISEVEKREKNLLLIENLMQKTFALRRQEIVLENPLMKTFLEKWPALQIEAQVCAEFQRITNVNLRNQFYAELDRHTPQLMALFRQKAARTYKVSEMLRDILSVYDRTLALRAIPVYLCEEDPQFFNVGCMYSVHTQIC</sequence>
<protein>
    <recommendedName>
        <fullName evidence="4">PB1 domain-containing protein</fullName>
    </recommendedName>
</protein>
<dbReference type="Proteomes" id="UP000472260">
    <property type="component" value="Unassembled WGS sequence"/>
</dbReference>
<dbReference type="Ensembl" id="ENSSANT00000099701.1">
    <property type="protein sequence ID" value="ENSSANP00000093879.1"/>
    <property type="gene ID" value="ENSSANG00000046268.1"/>
</dbReference>
<evidence type="ECO:0000256" key="1">
    <source>
        <dbReference type="SAM" id="MobiDB-lite"/>
    </source>
</evidence>